<feature type="region of interest" description="Disordered" evidence="1">
    <location>
        <begin position="434"/>
        <end position="471"/>
    </location>
</feature>
<dbReference type="SUPFAM" id="SSF53300">
    <property type="entry name" value="vWA-like"/>
    <property type="match status" value="1"/>
</dbReference>
<proteinExistence type="predicted"/>
<dbReference type="Pfam" id="PF00092">
    <property type="entry name" value="VWA"/>
    <property type="match status" value="1"/>
</dbReference>
<keyword evidence="5" id="KW-1185">Reference proteome</keyword>
<dbReference type="CDD" id="cd00198">
    <property type="entry name" value="vWFA"/>
    <property type="match status" value="1"/>
</dbReference>
<sequence>MLSSDIVFVVDNSSCKDDAIKDATATLDRLVAEAGGVDQVRVGVVSFKGDGHVEKELSTLTAGNVDSFKSAITGGYTGDMKSGTNMHDGLLKAKAMLDADTTTPANRKYVIMVSDGLTRLFTGADGNVKDIYYQYTYSDQSSQQPASDFNARDFVYFGMIDEWQQARTPDSATYAMPYGNWSDYYSHLVEWVKTDGDKYAFDFATYGNDATSKVKDTKTGTITDPNFAYIEHGTQADHAMAPDRAVYEAYSTWQALKVEGYNCYAVRTGSDSDFSVKFMDALNGGSELDFSQIADNILYACGTGSTITDAMGKGDTYDFDFVPGSAALSVGDERLEATDEGANAWSFHSKGDTKARFTLVYDPDADAYTLTAHEPISNFAPVKLTYNVTLAQAPTEPGSHELATNTKATLFPVNSNGVALTPEDFDVPSLAYAVEEPEPPAPNPGSDDEPNPKTKPAVKRPATPSAEKVPQTGDAMSSLAFGAVALLGVGAVAIAVGVKVSKRS</sequence>
<dbReference type="EMBL" id="JANSKA010000006">
    <property type="protein sequence ID" value="MCR9037118.1"/>
    <property type="molecule type" value="Genomic_DNA"/>
</dbReference>
<dbReference type="InterPro" id="IPR036465">
    <property type="entry name" value="vWFA_dom_sf"/>
</dbReference>
<dbReference type="InterPro" id="IPR002035">
    <property type="entry name" value="VWF_A"/>
</dbReference>
<evidence type="ECO:0000313" key="4">
    <source>
        <dbReference type="EMBL" id="MCR9037118.1"/>
    </source>
</evidence>
<dbReference type="Gene3D" id="3.40.50.410">
    <property type="entry name" value="von Willebrand factor, type A domain"/>
    <property type="match status" value="1"/>
</dbReference>
<name>A0ABT1ZA77_9ACTN</name>
<reference evidence="4 5" key="1">
    <citation type="submission" date="2022-08" db="EMBL/GenBank/DDBJ databases">
        <title>Tractidigestivibacter montrealensis type strain KD21.</title>
        <authorList>
            <person name="Diop K."/>
            <person name="Richard C."/>
            <person name="Routy B."/>
        </authorList>
    </citation>
    <scope>NUCLEOTIDE SEQUENCE [LARGE SCALE GENOMIC DNA]</scope>
    <source>
        <strain evidence="4 5">KD21</strain>
    </source>
</reference>
<protein>
    <submittedName>
        <fullName evidence="4">VWA domain-containing protein</fullName>
    </submittedName>
</protein>
<dbReference type="PROSITE" id="PS50234">
    <property type="entry name" value="VWFA"/>
    <property type="match status" value="1"/>
</dbReference>
<keyword evidence="2" id="KW-0472">Membrane</keyword>
<feature type="domain" description="VWFA" evidence="3">
    <location>
        <begin position="5"/>
        <end position="116"/>
    </location>
</feature>
<feature type="transmembrane region" description="Helical" evidence="2">
    <location>
        <begin position="479"/>
        <end position="498"/>
    </location>
</feature>
<comment type="caution">
    <text evidence="4">The sequence shown here is derived from an EMBL/GenBank/DDBJ whole genome shotgun (WGS) entry which is preliminary data.</text>
</comment>
<gene>
    <name evidence="4" type="ORF">NVS32_09185</name>
</gene>
<evidence type="ECO:0000313" key="5">
    <source>
        <dbReference type="Proteomes" id="UP001204320"/>
    </source>
</evidence>
<evidence type="ECO:0000256" key="2">
    <source>
        <dbReference type="SAM" id="Phobius"/>
    </source>
</evidence>
<evidence type="ECO:0000259" key="3">
    <source>
        <dbReference type="PROSITE" id="PS50234"/>
    </source>
</evidence>
<dbReference type="Proteomes" id="UP001204320">
    <property type="component" value="Unassembled WGS sequence"/>
</dbReference>
<accession>A0ABT1ZA77</accession>
<organism evidence="4 5">
    <name type="scientific">Tractidigestivibacter montrealensis</name>
    <dbReference type="NCBI Taxonomy" id="2972466"/>
    <lineage>
        <taxon>Bacteria</taxon>
        <taxon>Bacillati</taxon>
        <taxon>Actinomycetota</taxon>
        <taxon>Coriobacteriia</taxon>
        <taxon>Coriobacteriales</taxon>
        <taxon>Atopobiaceae</taxon>
        <taxon>Tractidigestivibacter</taxon>
    </lineage>
</organism>
<dbReference type="RefSeq" id="WP_258499541.1">
    <property type="nucleotide sequence ID" value="NZ_JANSKA010000006.1"/>
</dbReference>
<keyword evidence="2" id="KW-1133">Transmembrane helix</keyword>
<evidence type="ECO:0000256" key="1">
    <source>
        <dbReference type="SAM" id="MobiDB-lite"/>
    </source>
</evidence>
<keyword evidence="2" id="KW-0812">Transmembrane</keyword>